<dbReference type="Proteomes" id="UP000800200">
    <property type="component" value="Unassembled WGS sequence"/>
</dbReference>
<evidence type="ECO:0000313" key="9">
    <source>
        <dbReference type="Proteomes" id="UP000800200"/>
    </source>
</evidence>
<dbReference type="AlphaFoldDB" id="A0A6A6E4B8"/>
<dbReference type="FunFam" id="1.20.1250.20:FF:000078">
    <property type="entry name" value="MFS maltose transporter, putative"/>
    <property type="match status" value="1"/>
</dbReference>
<feature type="transmembrane region" description="Helical" evidence="6">
    <location>
        <begin position="130"/>
        <end position="152"/>
    </location>
</feature>
<dbReference type="Gene3D" id="1.20.1250.20">
    <property type="entry name" value="MFS general substrate transporter like domains"/>
    <property type="match status" value="1"/>
</dbReference>
<feature type="transmembrane region" description="Helical" evidence="6">
    <location>
        <begin position="107"/>
        <end position="124"/>
    </location>
</feature>
<dbReference type="InterPro" id="IPR050360">
    <property type="entry name" value="MFS_Sugar_Transporters"/>
</dbReference>
<feature type="transmembrane region" description="Helical" evidence="6">
    <location>
        <begin position="196"/>
        <end position="217"/>
    </location>
</feature>
<protein>
    <submittedName>
        <fullName evidence="8">General substrate transporter</fullName>
    </submittedName>
</protein>
<dbReference type="InterPro" id="IPR005829">
    <property type="entry name" value="Sugar_transporter_CS"/>
</dbReference>
<evidence type="ECO:0000256" key="6">
    <source>
        <dbReference type="SAM" id="Phobius"/>
    </source>
</evidence>
<evidence type="ECO:0000256" key="2">
    <source>
        <dbReference type="ARBA" id="ARBA00010992"/>
    </source>
</evidence>
<feature type="transmembrane region" description="Helical" evidence="6">
    <location>
        <begin position="290"/>
        <end position="311"/>
    </location>
</feature>
<dbReference type="GO" id="GO:0016020">
    <property type="term" value="C:membrane"/>
    <property type="evidence" value="ECO:0007669"/>
    <property type="project" value="UniProtKB-SubCell"/>
</dbReference>
<feature type="transmembrane region" description="Helical" evidence="6">
    <location>
        <begin position="380"/>
        <end position="406"/>
    </location>
</feature>
<feature type="transmembrane region" description="Helical" evidence="6">
    <location>
        <begin position="323"/>
        <end position="345"/>
    </location>
</feature>
<dbReference type="PANTHER" id="PTHR48022:SF15">
    <property type="entry name" value="ALPHA-GLUCOSIDE TRANSPORTER, PUTATIVE (AFU_ORTHOLOGUE AFUA_5G00500)-RELATED"/>
    <property type="match status" value="1"/>
</dbReference>
<evidence type="ECO:0000256" key="3">
    <source>
        <dbReference type="ARBA" id="ARBA00022692"/>
    </source>
</evidence>
<dbReference type="OrthoDB" id="6612291at2759"/>
<dbReference type="PROSITE" id="PS00216">
    <property type="entry name" value="SUGAR_TRANSPORT_1"/>
    <property type="match status" value="1"/>
</dbReference>
<dbReference type="GO" id="GO:0005351">
    <property type="term" value="F:carbohydrate:proton symporter activity"/>
    <property type="evidence" value="ECO:0007669"/>
    <property type="project" value="TreeGrafter"/>
</dbReference>
<dbReference type="Pfam" id="PF00083">
    <property type="entry name" value="Sugar_tr"/>
    <property type="match status" value="1"/>
</dbReference>
<evidence type="ECO:0000313" key="8">
    <source>
        <dbReference type="EMBL" id="KAF2185845.1"/>
    </source>
</evidence>
<dbReference type="SUPFAM" id="SSF103473">
    <property type="entry name" value="MFS general substrate transporter"/>
    <property type="match status" value="1"/>
</dbReference>
<feature type="domain" description="Major facilitator superfamily (MFS) profile" evidence="7">
    <location>
        <begin position="28"/>
        <end position="475"/>
    </location>
</feature>
<comment type="subcellular location">
    <subcellularLocation>
        <location evidence="1">Membrane</location>
        <topology evidence="1">Multi-pass membrane protein</topology>
    </subcellularLocation>
</comment>
<dbReference type="InterPro" id="IPR020846">
    <property type="entry name" value="MFS_dom"/>
</dbReference>
<sequence length="536" mass="59209">MAIQMDWTELHPEYKWKILLKQKRFALWALYSSIGSMMLGFDFGVAGTATAFPAFQKQFGIPFPSQPSGYLVPARYQSGWFGASTGGMIIGDLITGQLLDIIGRKHIILIGSLITGAGVAMQVASNEWRLFLAGRLISAIGFAGVYIESPVWIGENCRPELRGFFLCLMNGSIVLGQFLLSLIAQGTSKIHGKWSYETIIVLQFFFIVLLLLLYPFYPESPYYLLKKGRPEEARQALNRIHGTGDRALIDAEMKRIEDAIATSEKIQQAAATKGPLLLQCWQGTNLKRTIIAILPAAGQQLIGAAFVLGYVTYFLSLIGVARYFTVSVILYVVMLLSNLSAFFFIETAGRRRFLVSGITVLTFVLLLMGIMGCFASKGTLWFSVVCIFIWAIVYQATIGAIGFAFGSEISTLPLRPTVQSLIGLTQGAVAWVIGFVTPYMINPDAGNLGAKVGFVFFGLGVPLCIAFYFLIPETRGLSFDDMDYLFNKKVSCRRFQSVMKEQREEDILNVRGKRENLKGESAIVTSETEGGITRLV</sequence>
<feature type="transmembrane region" description="Helical" evidence="6">
    <location>
        <begin position="418"/>
        <end position="441"/>
    </location>
</feature>
<dbReference type="InterPro" id="IPR005828">
    <property type="entry name" value="MFS_sugar_transport-like"/>
</dbReference>
<comment type="similarity">
    <text evidence="2">Belongs to the major facilitator superfamily. Sugar transporter (TC 2.A.1.1) family.</text>
</comment>
<accession>A0A6A6E4B8</accession>
<gene>
    <name evidence="8" type="ORF">K469DRAFT_664849</name>
</gene>
<dbReference type="PROSITE" id="PS50850">
    <property type="entry name" value="MFS"/>
    <property type="match status" value="1"/>
</dbReference>
<feature type="transmembrane region" description="Helical" evidence="6">
    <location>
        <begin position="164"/>
        <end position="184"/>
    </location>
</feature>
<dbReference type="InterPro" id="IPR036259">
    <property type="entry name" value="MFS_trans_sf"/>
</dbReference>
<evidence type="ECO:0000256" key="5">
    <source>
        <dbReference type="ARBA" id="ARBA00023136"/>
    </source>
</evidence>
<keyword evidence="3 6" id="KW-0812">Transmembrane</keyword>
<keyword evidence="4 6" id="KW-1133">Transmembrane helix</keyword>
<feature type="transmembrane region" description="Helical" evidence="6">
    <location>
        <begin position="25"/>
        <end position="55"/>
    </location>
</feature>
<keyword evidence="5 6" id="KW-0472">Membrane</keyword>
<dbReference type="PANTHER" id="PTHR48022">
    <property type="entry name" value="PLASTIDIC GLUCOSE TRANSPORTER 4"/>
    <property type="match status" value="1"/>
</dbReference>
<keyword evidence="9" id="KW-1185">Reference proteome</keyword>
<organism evidence="8 9">
    <name type="scientific">Zopfia rhizophila CBS 207.26</name>
    <dbReference type="NCBI Taxonomy" id="1314779"/>
    <lineage>
        <taxon>Eukaryota</taxon>
        <taxon>Fungi</taxon>
        <taxon>Dikarya</taxon>
        <taxon>Ascomycota</taxon>
        <taxon>Pezizomycotina</taxon>
        <taxon>Dothideomycetes</taxon>
        <taxon>Dothideomycetes incertae sedis</taxon>
        <taxon>Zopfiaceae</taxon>
        <taxon>Zopfia</taxon>
    </lineage>
</organism>
<proteinExistence type="inferred from homology"/>
<name>A0A6A6E4B8_9PEZI</name>
<evidence type="ECO:0000256" key="1">
    <source>
        <dbReference type="ARBA" id="ARBA00004141"/>
    </source>
</evidence>
<feature type="transmembrane region" description="Helical" evidence="6">
    <location>
        <begin position="453"/>
        <end position="471"/>
    </location>
</feature>
<evidence type="ECO:0000259" key="7">
    <source>
        <dbReference type="PROSITE" id="PS50850"/>
    </source>
</evidence>
<evidence type="ECO:0000256" key="4">
    <source>
        <dbReference type="ARBA" id="ARBA00022989"/>
    </source>
</evidence>
<reference evidence="8" key="1">
    <citation type="journal article" date="2020" name="Stud. Mycol.">
        <title>101 Dothideomycetes genomes: a test case for predicting lifestyles and emergence of pathogens.</title>
        <authorList>
            <person name="Haridas S."/>
            <person name="Albert R."/>
            <person name="Binder M."/>
            <person name="Bloem J."/>
            <person name="Labutti K."/>
            <person name="Salamov A."/>
            <person name="Andreopoulos B."/>
            <person name="Baker S."/>
            <person name="Barry K."/>
            <person name="Bills G."/>
            <person name="Bluhm B."/>
            <person name="Cannon C."/>
            <person name="Castanera R."/>
            <person name="Culley D."/>
            <person name="Daum C."/>
            <person name="Ezra D."/>
            <person name="Gonzalez J."/>
            <person name="Henrissat B."/>
            <person name="Kuo A."/>
            <person name="Liang C."/>
            <person name="Lipzen A."/>
            <person name="Lutzoni F."/>
            <person name="Magnuson J."/>
            <person name="Mondo S."/>
            <person name="Nolan M."/>
            <person name="Ohm R."/>
            <person name="Pangilinan J."/>
            <person name="Park H.-J."/>
            <person name="Ramirez L."/>
            <person name="Alfaro M."/>
            <person name="Sun H."/>
            <person name="Tritt A."/>
            <person name="Yoshinaga Y."/>
            <person name="Zwiers L.-H."/>
            <person name="Turgeon B."/>
            <person name="Goodwin S."/>
            <person name="Spatafora J."/>
            <person name="Crous P."/>
            <person name="Grigoriev I."/>
        </authorList>
    </citation>
    <scope>NUCLEOTIDE SEQUENCE</scope>
    <source>
        <strain evidence="8">CBS 207.26</strain>
    </source>
</reference>
<feature type="transmembrane region" description="Helical" evidence="6">
    <location>
        <begin position="75"/>
        <end position="95"/>
    </location>
</feature>
<dbReference type="EMBL" id="ML994632">
    <property type="protein sequence ID" value="KAF2185845.1"/>
    <property type="molecule type" value="Genomic_DNA"/>
</dbReference>
<feature type="transmembrane region" description="Helical" evidence="6">
    <location>
        <begin position="352"/>
        <end position="374"/>
    </location>
</feature>